<dbReference type="OrthoDB" id="108365at2759"/>
<dbReference type="eggNOG" id="KOG2323">
    <property type="taxonomic scope" value="Eukaryota"/>
</dbReference>
<feature type="domain" description="Pyruvate kinase barrel" evidence="18">
    <location>
        <begin position="28"/>
        <end position="354"/>
    </location>
</feature>
<comment type="pathway">
    <text evidence="3 17">Carbohydrate degradation; glycolysis; pyruvate from D-glyceraldehyde 3-phosphate: step 5/5.</text>
</comment>
<evidence type="ECO:0000256" key="15">
    <source>
        <dbReference type="ARBA" id="ARBA00023317"/>
    </source>
</evidence>
<comment type="caution">
    <text evidence="20">The sequence shown here is derived from an EMBL/GenBank/DDBJ whole genome shotgun (WGS) entry which is preliminary data.</text>
</comment>
<dbReference type="SUPFAM" id="SSF50800">
    <property type="entry name" value="PK beta-barrel domain-like"/>
    <property type="match status" value="1"/>
</dbReference>
<evidence type="ECO:0000256" key="6">
    <source>
        <dbReference type="ARBA" id="ARBA00012142"/>
    </source>
</evidence>
<evidence type="ECO:0000256" key="7">
    <source>
        <dbReference type="ARBA" id="ARBA00018587"/>
    </source>
</evidence>
<dbReference type="STRING" id="1284197.S8AGE7"/>
<keyword evidence="12" id="KW-0067">ATP-binding</keyword>
<dbReference type="EMBL" id="AQGS01000129">
    <property type="protein sequence ID" value="EPS42140.1"/>
    <property type="molecule type" value="Genomic_DNA"/>
</dbReference>
<evidence type="ECO:0000256" key="16">
    <source>
        <dbReference type="ARBA" id="ARBA00048152"/>
    </source>
</evidence>
<dbReference type="PROSITE" id="PS00110">
    <property type="entry name" value="PYRUVATE_KINASE"/>
    <property type="match status" value="1"/>
</dbReference>
<dbReference type="GO" id="GO:0061621">
    <property type="term" value="P:canonical glycolysis"/>
    <property type="evidence" value="ECO:0007669"/>
    <property type="project" value="EnsemblFungi"/>
</dbReference>
<dbReference type="SUPFAM" id="SSF51621">
    <property type="entry name" value="Phosphoenolpyruvate/pyruvate domain"/>
    <property type="match status" value="1"/>
</dbReference>
<keyword evidence="9" id="KW-0479">Metal-binding</keyword>
<evidence type="ECO:0000256" key="2">
    <source>
        <dbReference type="ARBA" id="ARBA00001958"/>
    </source>
</evidence>
<dbReference type="InterPro" id="IPR011037">
    <property type="entry name" value="Pyrv_Knase-like_insert_dom_sf"/>
</dbReference>
<evidence type="ECO:0000256" key="13">
    <source>
        <dbReference type="ARBA" id="ARBA00022842"/>
    </source>
</evidence>
<proteinExistence type="inferred from homology"/>
<dbReference type="InterPro" id="IPR001697">
    <property type="entry name" value="Pyr_Knase"/>
</dbReference>
<evidence type="ECO:0000259" key="19">
    <source>
        <dbReference type="Pfam" id="PF02887"/>
    </source>
</evidence>
<dbReference type="SUPFAM" id="SSF52935">
    <property type="entry name" value="PK C-terminal domain-like"/>
    <property type="match status" value="1"/>
</dbReference>
<dbReference type="PRINTS" id="PR01050">
    <property type="entry name" value="PYRUVTKNASE"/>
</dbReference>
<name>S8AGE7_DACHA</name>
<evidence type="ECO:0000256" key="5">
    <source>
        <dbReference type="ARBA" id="ARBA00011881"/>
    </source>
</evidence>
<dbReference type="InterPro" id="IPR015813">
    <property type="entry name" value="Pyrv/PenolPyrv_kinase-like_dom"/>
</dbReference>
<dbReference type="FunFam" id="3.40.1380.20:FF:000001">
    <property type="entry name" value="Pyruvate kinase"/>
    <property type="match status" value="1"/>
</dbReference>
<dbReference type="Gene3D" id="2.40.33.10">
    <property type="entry name" value="PK beta-barrel domain-like"/>
    <property type="match status" value="1"/>
</dbReference>
<gene>
    <name evidence="20" type="ORF">H072_3935</name>
</gene>
<feature type="domain" description="Pyruvate kinase C-terminal" evidence="19">
    <location>
        <begin position="389"/>
        <end position="511"/>
    </location>
</feature>
<evidence type="ECO:0000256" key="12">
    <source>
        <dbReference type="ARBA" id="ARBA00022840"/>
    </source>
</evidence>
<dbReference type="InterPro" id="IPR036918">
    <property type="entry name" value="Pyrv_Knase_C_sf"/>
</dbReference>
<keyword evidence="13 17" id="KW-0460">Magnesium</keyword>
<dbReference type="OMA" id="RVHHIGE"/>
<dbReference type="Pfam" id="PF02887">
    <property type="entry name" value="PK_C"/>
    <property type="match status" value="1"/>
</dbReference>
<evidence type="ECO:0000256" key="4">
    <source>
        <dbReference type="ARBA" id="ARBA00008663"/>
    </source>
</evidence>
<evidence type="ECO:0000259" key="18">
    <source>
        <dbReference type="Pfam" id="PF00224"/>
    </source>
</evidence>
<sequence length="513" mass="56367">MPAPQSAKTSYEWVSSLDINHIPKKNFRRTSIICTIGPKTNSAEMINKLRKCGLNIVRMNFSHGSYEYHQSVIDHAKAAEKDVPGRPLAVALDTKGPEIRTGNTTGDADIPISAGDEIIITTDEKYKTECSKEVMYVDYANITKVIEKGRIIYVDDGVLSFQVLEIVDEKNIKCKCLNNGKISSRKGVNLPGTDVDLPALSEKDKADLRFGVKNGVDMVFASFIRRAEDVRSIRDVLGEDGKEIQIISKIENQQGVNNFDEILKVTDGVMVARGDLGIEIPPAQVFMAQKMMIAKCNLAGKPVVCATQMLESMTYNPRPTRAEVSDVGNAVLDGADCVMLSGETAKGNYPEESVSMMHETCLLAETAINYVSLFNELRNLTVRPTETNETCAIAAVNASLEQQAAAIVVLSTSGNTARLCSKYRPTCPILMVTRNAPAARRAHLYRGVYPFQYPEEKPDFKVVVWQEDVDKRLQWGIAEGLKLGLFSKGDVVIAVQGWKGGLGHTNTLRIVTA</sequence>
<dbReference type="PANTHER" id="PTHR11817">
    <property type="entry name" value="PYRUVATE KINASE"/>
    <property type="match status" value="1"/>
</dbReference>
<keyword evidence="15" id="KW-0670">Pyruvate</keyword>
<reference evidence="21" key="2">
    <citation type="submission" date="2013-04" db="EMBL/GenBank/DDBJ databases">
        <title>Genomic mechanisms accounting for the adaptation to parasitism in nematode-trapping fungi.</title>
        <authorList>
            <person name="Ahren D.G."/>
        </authorList>
    </citation>
    <scope>NUCLEOTIDE SEQUENCE [LARGE SCALE GENOMIC DNA]</scope>
    <source>
        <strain evidence="21">CBS 200.50</strain>
    </source>
</reference>
<dbReference type="FunFam" id="2.40.33.10:FF:000001">
    <property type="entry name" value="Pyruvate kinase"/>
    <property type="match status" value="1"/>
</dbReference>
<dbReference type="GO" id="GO:0006950">
    <property type="term" value="P:response to stress"/>
    <property type="evidence" value="ECO:0007669"/>
    <property type="project" value="UniProtKB-ARBA"/>
</dbReference>
<keyword evidence="8 17" id="KW-0808">Transferase</keyword>
<dbReference type="GO" id="GO:0005524">
    <property type="term" value="F:ATP binding"/>
    <property type="evidence" value="ECO:0007669"/>
    <property type="project" value="UniProtKB-KW"/>
</dbReference>
<comment type="subunit">
    <text evidence="5">Homotetramer.</text>
</comment>
<comment type="cofactor">
    <cofactor evidence="1">
        <name>Mg(2+)</name>
        <dbReference type="ChEBI" id="CHEBI:18420"/>
    </cofactor>
</comment>
<evidence type="ECO:0000256" key="17">
    <source>
        <dbReference type="RuleBase" id="RU000504"/>
    </source>
</evidence>
<organism evidence="20 21">
    <name type="scientific">Dactylellina haptotyla (strain CBS 200.50)</name>
    <name type="common">Nematode-trapping fungus</name>
    <name type="synonym">Monacrosporium haptotylum</name>
    <dbReference type="NCBI Taxonomy" id="1284197"/>
    <lineage>
        <taxon>Eukaryota</taxon>
        <taxon>Fungi</taxon>
        <taxon>Dikarya</taxon>
        <taxon>Ascomycota</taxon>
        <taxon>Pezizomycotina</taxon>
        <taxon>Orbiliomycetes</taxon>
        <taxon>Orbiliales</taxon>
        <taxon>Orbiliaceae</taxon>
        <taxon>Dactylellina</taxon>
    </lineage>
</organism>
<dbReference type="Gene3D" id="3.40.1380.20">
    <property type="entry name" value="Pyruvate kinase, C-terminal domain"/>
    <property type="match status" value="1"/>
</dbReference>
<dbReference type="Proteomes" id="UP000015100">
    <property type="component" value="Unassembled WGS sequence"/>
</dbReference>
<comment type="catalytic activity">
    <reaction evidence="16 17">
        <text>pyruvate + ATP = phosphoenolpyruvate + ADP + H(+)</text>
        <dbReference type="Rhea" id="RHEA:18157"/>
        <dbReference type="ChEBI" id="CHEBI:15361"/>
        <dbReference type="ChEBI" id="CHEBI:15378"/>
        <dbReference type="ChEBI" id="CHEBI:30616"/>
        <dbReference type="ChEBI" id="CHEBI:58702"/>
        <dbReference type="ChEBI" id="CHEBI:456216"/>
        <dbReference type="EC" id="2.7.1.40"/>
    </reaction>
</comment>
<comment type="similarity">
    <text evidence="4 17">Belongs to the pyruvate kinase family.</text>
</comment>
<dbReference type="UniPathway" id="UPA00109">
    <property type="reaction ID" value="UER00188"/>
</dbReference>
<evidence type="ECO:0000256" key="3">
    <source>
        <dbReference type="ARBA" id="ARBA00004997"/>
    </source>
</evidence>
<dbReference type="InterPro" id="IPR015793">
    <property type="entry name" value="Pyrv_Knase_brl"/>
</dbReference>
<keyword evidence="10" id="KW-0547">Nucleotide-binding</keyword>
<protein>
    <recommendedName>
        <fullName evidence="7 17">Pyruvate kinase</fullName>
        <ecNumber evidence="6 17">2.7.1.40</ecNumber>
    </recommendedName>
</protein>
<dbReference type="InterPro" id="IPR040442">
    <property type="entry name" value="Pyrv_kinase-like_dom_sf"/>
</dbReference>
<dbReference type="HOGENOM" id="CLU_015439_0_1_1"/>
<evidence type="ECO:0000313" key="21">
    <source>
        <dbReference type="Proteomes" id="UP000015100"/>
    </source>
</evidence>
<dbReference type="InterPro" id="IPR015795">
    <property type="entry name" value="Pyrv_Knase_C"/>
</dbReference>
<evidence type="ECO:0000256" key="14">
    <source>
        <dbReference type="ARBA" id="ARBA00023152"/>
    </source>
</evidence>
<dbReference type="Pfam" id="PF00224">
    <property type="entry name" value="PK"/>
    <property type="match status" value="1"/>
</dbReference>
<evidence type="ECO:0000313" key="20">
    <source>
        <dbReference type="EMBL" id="EPS42140.1"/>
    </source>
</evidence>
<dbReference type="CDD" id="cd00288">
    <property type="entry name" value="Pyruvate_Kinase"/>
    <property type="match status" value="1"/>
</dbReference>
<dbReference type="GO" id="GO:0000287">
    <property type="term" value="F:magnesium ion binding"/>
    <property type="evidence" value="ECO:0007669"/>
    <property type="project" value="InterPro"/>
</dbReference>
<dbReference type="GO" id="GO:0016301">
    <property type="term" value="F:kinase activity"/>
    <property type="evidence" value="ECO:0007669"/>
    <property type="project" value="UniProtKB-KW"/>
</dbReference>
<evidence type="ECO:0000256" key="1">
    <source>
        <dbReference type="ARBA" id="ARBA00001946"/>
    </source>
</evidence>
<evidence type="ECO:0000256" key="9">
    <source>
        <dbReference type="ARBA" id="ARBA00022723"/>
    </source>
</evidence>
<dbReference type="Gene3D" id="3.20.20.60">
    <property type="entry name" value="Phosphoenolpyruvate-binding domains"/>
    <property type="match status" value="1"/>
</dbReference>
<accession>S8AGE7</accession>
<comment type="cofactor">
    <cofactor evidence="2">
        <name>K(+)</name>
        <dbReference type="ChEBI" id="CHEBI:29103"/>
    </cofactor>
</comment>
<dbReference type="EC" id="2.7.1.40" evidence="6 17"/>
<keyword evidence="21" id="KW-1185">Reference proteome</keyword>
<evidence type="ECO:0000256" key="11">
    <source>
        <dbReference type="ARBA" id="ARBA00022777"/>
    </source>
</evidence>
<dbReference type="InterPro" id="IPR018209">
    <property type="entry name" value="Pyrv_Knase_AS"/>
</dbReference>
<keyword evidence="11 17" id="KW-0418">Kinase</keyword>
<dbReference type="GO" id="GO:0004743">
    <property type="term" value="F:pyruvate kinase activity"/>
    <property type="evidence" value="ECO:0007669"/>
    <property type="project" value="UniProtKB-EC"/>
</dbReference>
<evidence type="ECO:0000256" key="10">
    <source>
        <dbReference type="ARBA" id="ARBA00022741"/>
    </source>
</evidence>
<dbReference type="InterPro" id="IPR015806">
    <property type="entry name" value="Pyrv_Knase_insert_dom_sf"/>
</dbReference>
<dbReference type="NCBIfam" id="NF004491">
    <property type="entry name" value="PRK05826.1"/>
    <property type="match status" value="1"/>
</dbReference>
<evidence type="ECO:0000256" key="8">
    <source>
        <dbReference type="ARBA" id="ARBA00022679"/>
    </source>
</evidence>
<dbReference type="GO" id="GO:0030955">
    <property type="term" value="F:potassium ion binding"/>
    <property type="evidence" value="ECO:0007669"/>
    <property type="project" value="InterPro"/>
</dbReference>
<dbReference type="AlphaFoldDB" id="S8AGE7"/>
<keyword evidence="14 17" id="KW-0324">Glycolysis</keyword>
<dbReference type="NCBIfam" id="NF004978">
    <property type="entry name" value="PRK06354.1"/>
    <property type="match status" value="1"/>
</dbReference>
<reference evidence="20 21" key="1">
    <citation type="journal article" date="2013" name="PLoS Genet.">
        <title>Genomic mechanisms accounting for the adaptation to parasitism in nematode-trapping fungi.</title>
        <authorList>
            <person name="Meerupati T."/>
            <person name="Andersson K.M."/>
            <person name="Friman E."/>
            <person name="Kumar D."/>
            <person name="Tunlid A."/>
            <person name="Ahren D."/>
        </authorList>
    </citation>
    <scope>NUCLEOTIDE SEQUENCE [LARGE SCALE GENOMIC DNA]</scope>
    <source>
        <strain evidence="20 21">CBS 200.50</strain>
    </source>
</reference>
<dbReference type="FunFam" id="3.20.20.60:FF:000001">
    <property type="entry name" value="Pyruvate kinase"/>
    <property type="match status" value="1"/>
</dbReference>
<dbReference type="NCBIfam" id="TIGR01064">
    <property type="entry name" value="pyruv_kin"/>
    <property type="match status" value="1"/>
</dbReference>